<feature type="domain" description="Transcription regulator PadR N-terminal" evidence="1">
    <location>
        <begin position="15"/>
        <end position="87"/>
    </location>
</feature>
<dbReference type="PANTHER" id="PTHR33169">
    <property type="entry name" value="PADR-FAMILY TRANSCRIPTIONAL REGULATOR"/>
    <property type="match status" value="1"/>
</dbReference>
<dbReference type="InterPro" id="IPR005149">
    <property type="entry name" value="Tscrpt_reg_PadR_N"/>
</dbReference>
<sequence length="109" mass="11838">MKQTQLLKGVLDGCVLAILAKHESYGYEIMQALHRYGFESIVGGTLYPLLAKLEKQGDVTGTIKPSPDGPDRKYLTLTAQGAASLAEFRQQWAQIGAQVAAVMGDKQNE</sequence>
<accession>A0ABW4B8D4</accession>
<dbReference type="InterPro" id="IPR052509">
    <property type="entry name" value="Metal_resp_DNA-bind_regulator"/>
</dbReference>
<dbReference type="Gene3D" id="1.10.10.10">
    <property type="entry name" value="Winged helix-like DNA-binding domain superfamily/Winged helix DNA-binding domain"/>
    <property type="match status" value="1"/>
</dbReference>
<dbReference type="RefSeq" id="WP_125586803.1">
    <property type="nucleotide sequence ID" value="NZ_JBHTMO010000020.1"/>
</dbReference>
<evidence type="ECO:0000313" key="3">
    <source>
        <dbReference type="Proteomes" id="UP001597249"/>
    </source>
</evidence>
<dbReference type="EMBL" id="JBHTMO010000020">
    <property type="protein sequence ID" value="MFD1393245.1"/>
    <property type="molecule type" value="Genomic_DNA"/>
</dbReference>
<proteinExistence type="predicted"/>
<dbReference type="InterPro" id="IPR036388">
    <property type="entry name" value="WH-like_DNA-bd_sf"/>
</dbReference>
<dbReference type="Proteomes" id="UP001597249">
    <property type="component" value="Unassembled WGS sequence"/>
</dbReference>
<dbReference type="PANTHER" id="PTHR33169:SF14">
    <property type="entry name" value="TRANSCRIPTIONAL REGULATOR RV3488"/>
    <property type="match status" value="1"/>
</dbReference>
<dbReference type="SUPFAM" id="SSF46785">
    <property type="entry name" value="Winged helix' DNA-binding domain"/>
    <property type="match status" value="1"/>
</dbReference>
<evidence type="ECO:0000313" key="2">
    <source>
        <dbReference type="EMBL" id="MFD1393245.1"/>
    </source>
</evidence>
<comment type="caution">
    <text evidence="2">The sequence shown here is derived from an EMBL/GenBank/DDBJ whole genome shotgun (WGS) entry which is preliminary data.</text>
</comment>
<gene>
    <name evidence="2" type="ORF">ACFQ3L_06630</name>
</gene>
<name>A0ABW4B8D4_9LACO</name>
<reference evidence="3" key="1">
    <citation type="journal article" date="2019" name="Int. J. Syst. Evol. Microbiol.">
        <title>The Global Catalogue of Microorganisms (GCM) 10K type strain sequencing project: providing services to taxonomists for standard genome sequencing and annotation.</title>
        <authorList>
            <consortium name="The Broad Institute Genomics Platform"/>
            <consortium name="The Broad Institute Genome Sequencing Center for Infectious Disease"/>
            <person name="Wu L."/>
            <person name="Ma J."/>
        </authorList>
    </citation>
    <scope>NUCLEOTIDE SEQUENCE [LARGE SCALE GENOMIC DNA]</scope>
    <source>
        <strain evidence="3">CCM 8911</strain>
    </source>
</reference>
<dbReference type="InterPro" id="IPR036390">
    <property type="entry name" value="WH_DNA-bd_sf"/>
</dbReference>
<protein>
    <submittedName>
        <fullName evidence="2">PadR family transcriptional regulator</fullName>
    </submittedName>
</protein>
<keyword evidence="3" id="KW-1185">Reference proteome</keyword>
<organism evidence="2 3">
    <name type="scientific">Lacticaseibacillus jixianensis</name>
    <dbReference type="NCBI Taxonomy" id="2486012"/>
    <lineage>
        <taxon>Bacteria</taxon>
        <taxon>Bacillati</taxon>
        <taxon>Bacillota</taxon>
        <taxon>Bacilli</taxon>
        <taxon>Lactobacillales</taxon>
        <taxon>Lactobacillaceae</taxon>
        <taxon>Lacticaseibacillus</taxon>
    </lineage>
</organism>
<dbReference type="Pfam" id="PF03551">
    <property type="entry name" value="PadR"/>
    <property type="match status" value="1"/>
</dbReference>
<evidence type="ECO:0000259" key="1">
    <source>
        <dbReference type="Pfam" id="PF03551"/>
    </source>
</evidence>